<feature type="domain" description="4Fe-4S ferredoxin-type" evidence="4">
    <location>
        <begin position="121"/>
        <end position="151"/>
    </location>
</feature>
<dbReference type="InterPro" id="IPR009016">
    <property type="entry name" value="Fe_hydrogenase"/>
</dbReference>
<dbReference type="SUPFAM" id="SSF53920">
    <property type="entry name" value="Fe-only hydrogenase"/>
    <property type="match status" value="1"/>
</dbReference>
<evidence type="ECO:0000313" key="6">
    <source>
        <dbReference type="Proteomes" id="UP000295500"/>
    </source>
</evidence>
<dbReference type="Gene3D" id="3.40.950.10">
    <property type="entry name" value="Fe-only Hydrogenase (Larger Subunit), Chain L, domain 3"/>
    <property type="match status" value="1"/>
</dbReference>
<dbReference type="GO" id="GO:0051536">
    <property type="term" value="F:iron-sulfur cluster binding"/>
    <property type="evidence" value="ECO:0007669"/>
    <property type="project" value="UniProtKB-KW"/>
</dbReference>
<dbReference type="Gene3D" id="3.30.70.20">
    <property type="match status" value="2"/>
</dbReference>
<protein>
    <submittedName>
        <fullName evidence="5">[FeFe] hydrogenase (Group B1/B3)</fullName>
    </submittedName>
</protein>
<keyword evidence="2" id="KW-0408">Iron</keyword>
<dbReference type="RefSeq" id="WP_133528851.1">
    <property type="nucleotide sequence ID" value="NZ_SNXO01000027.1"/>
</dbReference>
<organism evidence="5 6">
    <name type="scientific">Aminicella lysinilytica</name>
    <dbReference type="NCBI Taxonomy" id="433323"/>
    <lineage>
        <taxon>Bacteria</taxon>
        <taxon>Bacillati</taxon>
        <taxon>Bacillota</taxon>
        <taxon>Clostridia</taxon>
        <taxon>Peptostreptococcales</taxon>
        <taxon>Anaerovoracaceae</taxon>
        <taxon>Aminicella</taxon>
    </lineage>
</organism>
<keyword evidence="3" id="KW-0411">Iron-sulfur</keyword>
<gene>
    <name evidence="5" type="ORF">EV211_12730</name>
</gene>
<evidence type="ECO:0000259" key="4">
    <source>
        <dbReference type="PROSITE" id="PS51379"/>
    </source>
</evidence>
<evidence type="ECO:0000313" key="5">
    <source>
        <dbReference type="EMBL" id="TDP52314.1"/>
    </source>
</evidence>
<dbReference type="PROSITE" id="PS00198">
    <property type="entry name" value="4FE4S_FER_1"/>
    <property type="match status" value="1"/>
</dbReference>
<evidence type="ECO:0000256" key="2">
    <source>
        <dbReference type="ARBA" id="ARBA00023004"/>
    </source>
</evidence>
<dbReference type="PROSITE" id="PS51379">
    <property type="entry name" value="4FE4S_FER_2"/>
    <property type="match status" value="3"/>
</dbReference>
<feature type="domain" description="4Fe-4S ferredoxin-type" evidence="4">
    <location>
        <begin position="89"/>
        <end position="120"/>
    </location>
</feature>
<reference evidence="5 6" key="1">
    <citation type="submission" date="2019-03" db="EMBL/GenBank/DDBJ databases">
        <title>Genomic Encyclopedia of Type Strains, Phase IV (KMG-IV): sequencing the most valuable type-strain genomes for metagenomic binning, comparative biology and taxonomic classification.</title>
        <authorList>
            <person name="Goeker M."/>
        </authorList>
    </citation>
    <scope>NUCLEOTIDE SEQUENCE [LARGE SCALE GENOMIC DNA]</scope>
    <source>
        <strain evidence="5 6">DSM 28287</strain>
    </source>
</reference>
<name>A0A4R6Q207_9FIRM</name>
<dbReference type="EMBL" id="SNXO01000027">
    <property type="protein sequence ID" value="TDP52314.1"/>
    <property type="molecule type" value="Genomic_DNA"/>
</dbReference>
<dbReference type="InterPro" id="IPR027631">
    <property type="entry name" value="Mono_FeFe_hydrog"/>
</dbReference>
<dbReference type="PANTHER" id="PTHR11615">
    <property type="entry name" value="NITRATE, FORMATE, IRON DEHYDROGENASE"/>
    <property type="match status" value="1"/>
</dbReference>
<dbReference type="OrthoDB" id="9798098at2"/>
<evidence type="ECO:0000256" key="3">
    <source>
        <dbReference type="ARBA" id="ARBA00023014"/>
    </source>
</evidence>
<dbReference type="GO" id="GO:0046872">
    <property type="term" value="F:metal ion binding"/>
    <property type="evidence" value="ECO:0007669"/>
    <property type="project" value="UniProtKB-KW"/>
</dbReference>
<dbReference type="InterPro" id="IPR017900">
    <property type="entry name" value="4Fe4S_Fe_S_CS"/>
</dbReference>
<dbReference type="Proteomes" id="UP000295500">
    <property type="component" value="Unassembled WGS sequence"/>
</dbReference>
<sequence>MKLFDNKVQETKYNVLREVAIQTWKGNDVFVEFNEIASQVLPKDEPPMHCCIYKDRAVVAERVRLAIGGSKKNKEVVQVIDIACDECTEAGYVVTDLCRGCLAHSCKEACKLNAITIDRHQHAKIDKSKCVDCGRCAKACKFSAIHNFQRPCEIACKVNAIYMGDGGEAKIDYDKCINCGACVYHCPFGATVDVSSIVDVIKLLKAGDTDGMKRPTVAIVAPSIGSQFLYAELGQVIAGIRKLGFERVLEVALGADMTAAKEASELVEKGFLTSSCCPAFVKFIKTKYPELVDKVSTNLSPMAELAKFVKEEHPGSRVVFIGPCIAKKAEVREKPASDYIDYAITFEELQALFDSRNILLREQESVDWNQASYYGRNFARSGGVAEAVAQALKELDITDFKFDPVVCDGIDKCKQALNRANKGALTNNFIEGMACIGGCVGGTGNLVRYEDAPEEMEEHIEDASATSIIPNLRKAINII</sequence>
<accession>A0A4R6Q207</accession>
<comment type="caution">
    <text evidence="5">The sequence shown here is derived from an EMBL/GenBank/DDBJ whole genome shotgun (WGS) entry which is preliminary data.</text>
</comment>
<dbReference type="InterPro" id="IPR004108">
    <property type="entry name" value="Fe_hydrogenase_lsu_C"/>
</dbReference>
<dbReference type="Pfam" id="PF00037">
    <property type="entry name" value="Fer4"/>
    <property type="match status" value="2"/>
</dbReference>
<feature type="domain" description="4Fe-4S ferredoxin-type" evidence="4">
    <location>
        <begin position="167"/>
        <end position="197"/>
    </location>
</feature>
<dbReference type="AlphaFoldDB" id="A0A4R6Q207"/>
<proteinExistence type="predicted"/>
<keyword evidence="1" id="KW-0479">Metal-binding</keyword>
<dbReference type="SUPFAM" id="SSF54862">
    <property type="entry name" value="4Fe-4S ferredoxins"/>
    <property type="match status" value="2"/>
</dbReference>
<dbReference type="Pfam" id="PF02906">
    <property type="entry name" value="Fe_hyd_lg_C"/>
    <property type="match status" value="1"/>
</dbReference>
<dbReference type="NCBIfam" id="TIGR04105">
    <property type="entry name" value="FeFe_hydrog_B1"/>
    <property type="match status" value="1"/>
</dbReference>
<keyword evidence="6" id="KW-1185">Reference proteome</keyword>
<dbReference type="InterPro" id="IPR050340">
    <property type="entry name" value="Cytosolic_Fe-S_CAF"/>
</dbReference>
<evidence type="ECO:0000256" key="1">
    <source>
        <dbReference type="ARBA" id="ARBA00022723"/>
    </source>
</evidence>
<dbReference type="InterPro" id="IPR017896">
    <property type="entry name" value="4Fe4S_Fe-S-bd"/>
</dbReference>